<dbReference type="GO" id="GO:0005975">
    <property type="term" value="P:carbohydrate metabolic process"/>
    <property type="evidence" value="ECO:0007669"/>
    <property type="project" value="InterPro"/>
</dbReference>
<feature type="compositionally biased region" description="Polar residues" evidence="1">
    <location>
        <begin position="127"/>
        <end position="147"/>
    </location>
</feature>
<evidence type="ECO:0000313" key="5">
    <source>
        <dbReference type="Proteomes" id="UP000523000"/>
    </source>
</evidence>
<dbReference type="Gene3D" id="2.30.30.40">
    <property type="entry name" value="SH3 Domains"/>
    <property type="match status" value="1"/>
</dbReference>
<name>A0A839QFZ8_9MICC</name>
<dbReference type="GO" id="GO:0016810">
    <property type="term" value="F:hydrolase activity, acting on carbon-nitrogen (but not peptide) bonds"/>
    <property type="evidence" value="ECO:0007669"/>
    <property type="project" value="InterPro"/>
</dbReference>
<dbReference type="InterPro" id="IPR002509">
    <property type="entry name" value="NODB_dom"/>
</dbReference>
<dbReference type="AlphaFoldDB" id="A0A839QFZ8"/>
<dbReference type="PROSITE" id="PS51677">
    <property type="entry name" value="NODB"/>
    <property type="match status" value="1"/>
</dbReference>
<sequence>MWDPVTKDHAIIRIAGTFLLIAVLAAGPAGIASVTPPPSVAAAPASAPAVALAGGFAAAKLPSSLTTTAALHLRTGSGTSFRILLTIPKGKAVSVLAKAANGWYRVRYAGKTGWASGKYLGKGKPGGSSTPHLPRAHQNSGPNRSSRVVLTFDDCPRTLTAFTAAINYASRHDIALVLAPTGDCLTSFKHRYGVDLAARARAKGHWVINHSVSHPDLRTLSCAQAAAQLRGTGVRTNYGRPPYGAIDEGVRCAYARVGMNIWTWTRDTLDWSTKSKSTTIARASAAKPGDTVLMHMGWQGFAPDSIRQIKKGLDRRGVELCRAYHGANGTGPVYRTPRLLPASLPC</sequence>
<feature type="domain" description="SH3b" evidence="3">
    <location>
        <begin position="61"/>
        <end position="124"/>
    </location>
</feature>
<keyword evidence="5" id="KW-1185">Reference proteome</keyword>
<organism evidence="4 5">
    <name type="scientific">Paeniglutamicibacter cryotolerans</name>
    <dbReference type="NCBI Taxonomy" id="670079"/>
    <lineage>
        <taxon>Bacteria</taxon>
        <taxon>Bacillati</taxon>
        <taxon>Actinomycetota</taxon>
        <taxon>Actinomycetes</taxon>
        <taxon>Micrococcales</taxon>
        <taxon>Micrococcaceae</taxon>
        <taxon>Paeniglutamicibacter</taxon>
    </lineage>
</organism>
<dbReference type="InterPro" id="IPR050248">
    <property type="entry name" value="Polysacc_deacetylase_ArnD"/>
</dbReference>
<dbReference type="PANTHER" id="PTHR10587">
    <property type="entry name" value="GLYCOSYL TRANSFERASE-RELATED"/>
    <property type="match status" value="1"/>
</dbReference>
<protein>
    <submittedName>
        <fullName evidence="4">Peptidoglycan/xylan/chitin deacetylase (PgdA/CDA1 family)</fullName>
    </submittedName>
</protein>
<evidence type="ECO:0000256" key="1">
    <source>
        <dbReference type="SAM" id="MobiDB-lite"/>
    </source>
</evidence>
<dbReference type="InterPro" id="IPR011330">
    <property type="entry name" value="Glyco_hydro/deAcase_b/a-brl"/>
</dbReference>
<proteinExistence type="predicted"/>
<dbReference type="PANTHER" id="PTHR10587:SF125">
    <property type="entry name" value="POLYSACCHARIDE DEACETYLASE YHEN-RELATED"/>
    <property type="match status" value="1"/>
</dbReference>
<dbReference type="SMART" id="SM00287">
    <property type="entry name" value="SH3b"/>
    <property type="match status" value="1"/>
</dbReference>
<dbReference type="InterPro" id="IPR036028">
    <property type="entry name" value="SH3-like_dom_sf"/>
</dbReference>
<dbReference type="Gene3D" id="3.20.20.370">
    <property type="entry name" value="Glycoside hydrolase/deacetylase"/>
    <property type="match status" value="1"/>
</dbReference>
<evidence type="ECO:0000259" key="3">
    <source>
        <dbReference type="PROSITE" id="PS51781"/>
    </source>
</evidence>
<dbReference type="SUPFAM" id="SSF88713">
    <property type="entry name" value="Glycoside hydrolase/deacetylase"/>
    <property type="match status" value="1"/>
</dbReference>
<evidence type="ECO:0000313" key="4">
    <source>
        <dbReference type="EMBL" id="MBB2994543.1"/>
    </source>
</evidence>
<comment type="caution">
    <text evidence="4">The sequence shown here is derived from an EMBL/GenBank/DDBJ whole genome shotgun (WGS) entry which is preliminary data.</text>
</comment>
<dbReference type="EMBL" id="JACHVS010000001">
    <property type="protein sequence ID" value="MBB2994543.1"/>
    <property type="molecule type" value="Genomic_DNA"/>
</dbReference>
<gene>
    <name evidence="4" type="ORF">E9229_000734</name>
</gene>
<dbReference type="CDD" id="cd10917">
    <property type="entry name" value="CE4_NodB_like_6s_7s"/>
    <property type="match status" value="1"/>
</dbReference>
<dbReference type="PROSITE" id="PS51781">
    <property type="entry name" value="SH3B"/>
    <property type="match status" value="1"/>
</dbReference>
<dbReference type="Pfam" id="PF08239">
    <property type="entry name" value="SH3_3"/>
    <property type="match status" value="1"/>
</dbReference>
<dbReference type="InterPro" id="IPR003646">
    <property type="entry name" value="SH3-like_bac-type"/>
</dbReference>
<accession>A0A839QFZ8</accession>
<reference evidence="4 5" key="1">
    <citation type="submission" date="2020-08" db="EMBL/GenBank/DDBJ databases">
        <title>Sequencing the genomes of 1000 actinobacteria strains.</title>
        <authorList>
            <person name="Klenk H.-P."/>
        </authorList>
    </citation>
    <scope>NUCLEOTIDE SEQUENCE [LARGE SCALE GENOMIC DNA]</scope>
    <source>
        <strain evidence="4 5">DSM 22826</strain>
    </source>
</reference>
<feature type="domain" description="NodB homology" evidence="2">
    <location>
        <begin position="146"/>
        <end position="321"/>
    </location>
</feature>
<dbReference type="Pfam" id="PF01522">
    <property type="entry name" value="Polysacc_deac_1"/>
    <property type="match status" value="1"/>
</dbReference>
<dbReference type="RefSeq" id="WP_183509912.1">
    <property type="nucleotide sequence ID" value="NZ_BAABGK010000017.1"/>
</dbReference>
<dbReference type="Proteomes" id="UP000523000">
    <property type="component" value="Unassembled WGS sequence"/>
</dbReference>
<evidence type="ECO:0000259" key="2">
    <source>
        <dbReference type="PROSITE" id="PS51677"/>
    </source>
</evidence>
<dbReference type="SUPFAM" id="SSF50044">
    <property type="entry name" value="SH3-domain"/>
    <property type="match status" value="1"/>
</dbReference>
<feature type="region of interest" description="Disordered" evidence="1">
    <location>
        <begin position="120"/>
        <end position="147"/>
    </location>
</feature>